<dbReference type="EMBL" id="CM029050">
    <property type="protein sequence ID" value="KAG2567956.1"/>
    <property type="molecule type" value="Genomic_DNA"/>
</dbReference>
<feature type="domain" description="DUF3741" evidence="2">
    <location>
        <begin position="201"/>
        <end position="232"/>
    </location>
</feature>
<dbReference type="Proteomes" id="UP000823388">
    <property type="component" value="Chromosome 7N"/>
</dbReference>
<evidence type="ECO:0000313" key="5">
    <source>
        <dbReference type="Proteomes" id="UP000823388"/>
    </source>
</evidence>
<feature type="compositionally biased region" description="Low complexity" evidence="1">
    <location>
        <begin position="395"/>
        <end position="406"/>
    </location>
</feature>
<dbReference type="PANTHER" id="PTHR47857:SF1">
    <property type="entry name" value="OS04G0559200 PROTEIN"/>
    <property type="match status" value="1"/>
</dbReference>
<name>A0A8T0QAS3_PANVG</name>
<feature type="region of interest" description="Disordered" evidence="1">
    <location>
        <begin position="388"/>
        <end position="437"/>
    </location>
</feature>
<feature type="region of interest" description="Disordered" evidence="1">
    <location>
        <begin position="512"/>
        <end position="535"/>
    </location>
</feature>
<evidence type="ECO:0000313" key="4">
    <source>
        <dbReference type="EMBL" id="KAG2567956.1"/>
    </source>
</evidence>
<feature type="compositionally biased region" description="Polar residues" evidence="1">
    <location>
        <begin position="515"/>
        <end position="535"/>
    </location>
</feature>
<dbReference type="AlphaFoldDB" id="A0A8T0QAS3"/>
<dbReference type="Pfam" id="PF12552">
    <property type="entry name" value="DUF3741"/>
    <property type="match status" value="1"/>
</dbReference>
<dbReference type="InterPro" id="IPR022212">
    <property type="entry name" value="DUF3741"/>
</dbReference>
<evidence type="ECO:0008006" key="6">
    <source>
        <dbReference type="Google" id="ProtNLM"/>
    </source>
</evidence>
<proteinExistence type="predicted"/>
<feature type="compositionally biased region" description="Basic and acidic residues" evidence="1">
    <location>
        <begin position="149"/>
        <end position="162"/>
    </location>
</feature>
<evidence type="ECO:0000259" key="2">
    <source>
        <dbReference type="Pfam" id="PF12552"/>
    </source>
</evidence>
<feature type="region of interest" description="Disordered" evidence="1">
    <location>
        <begin position="319"/>
        <end position="352"/>
    </location>
</feature>
<keyword evidence="5" id="KW-1185">Reference proteome</keyword>
<accession>A0A8T0QAS3</accession>
<evidence type="ECO:0000256" key="1">
    <source>
        <dbReference type="SAM" id="MobiDB-lite"/>
    </source>
</evidence>
<organism evidence="4 5">
    <name type="scientific">Panicum virgatum</name>
    <name type="common">Blackwell switchgrass</name>
    <dbReference type="NCBI Taxonomy" id="38727"/>
    <lineage>
        <taxon>Eukaryota</taxon>
        <taxon>Viridiplantae</taxon>
        <taxon>Streptophyta</taxon>
        <taxon>Embryophyta</taxon>
        <taxon>Tracheophyta</taxon>
        <taxon>Spermatophyta</taxon>
        <taxon>Magnoliopsida</taxon>
        <taxon>Liliopsida</taxon>
        <taxon>Poales</taxon>
        <taxon>Poaceae</taxon>
        <taxon>PACMAD clade</taxon>
        <taxon>Panicoideae</taxon>
        <taxon>Panicodae</taxon>
        <taxon>Paniceae</taxon>
        <taxon>Panicinae</taxon>
        <taxon>Panicum</taxon>
        <taxon>Panicum sect. Hiantes</taxon>
    </lineage>
</organism>
<feature type="compositionally biased region" description="Low complexity" evidence="1">
    <location>
        <begin position="319"/>
        <end position="336"/>
    </location>
</feature>
<gene>
    <name evidence="4" type="ORF">PVAP13_7NG281600</name>
</gene>
<feature type="compositionally biased region" description="Basic and acidic residues" evidence="1">
    <location>
        <begin position="407"/>
        <end position="423"/>
    </location>
</feature>
<evidence type="ECO:0000259" key="3">
    <source>
        <dbReference type="Pfam" id="PF14309"/>
    </source>
</evidence>
<dbReference type="Pfam" id="PF14309">
    <property type="entry name" value="DUF4378"/>
    <property type="match status" value="1"/>
</dbReference>
<sequence length="865" mass="96637">MSSAIMAKKSYKQHSKSEKIQVGCMSGLIRMLDFRRSPKLLSDGRVKREPEGFEDVHENISANIQSFKLEFIAFPQDNKDRRVGLIFAGRASIKTLMEEEMASSTEPLKQAQRNVTGMSCEDIDLNLAASLMEIYRSHTEGQEISNSVESDRSSISTDKDDNTDPPAQLHQIPSSIQRALEDVAEAVIRHQSAYKNYITSSGEARSKELVDALQLLSSNKELFLMLMQDPSSRLLECLQNLYMSLGSTKLECEECDEETEFQGMTNNLEQSVTSPSKVQRRHNSFLMEDKLAMRKQPKLNGSSRGLSRIVILKPSPARSHSSLISSSATSSPLSSHNNLQVQEANDKPDRQFSLRELKRRLRIAISENRKDHQLNSMSITFQKVEADSSKQLPVTSMSESLASTDSSDSKVAEEPSIVDKETVPVDSGSGTRNDVAHGVGSFSYEKAKMHIVERLNDQGEDKSEIAQKSESFERLISLPENAAFSSSRFLQEENIGISLEATNPLNLHTIEQEDGSASPQPSRLCQETESDDTSNLGTESLVELKTDHGNHPQYDSAISQELISEEVKIMQDAVENPQLFAKTEILQESVEGKHPDECSPEESLSMNVLPQVALNEQENHSPSEVIELVKPSVLTFPYSLENTDDKEEKLSPQSVLDLPIGEFTSPGDQTQKRDELSKPISRVLFKELDTSSISPTLWSEPEVAILDDKDARVSFIKAVLEASELLSEENSQIWYTEETLLDVSALAEVGNSYCLTDDALLLFDCVEEVLLKIRGKFFGTGPWVAFLKHNVRPTPVGRHLVQEVAKGIDSLVGNEFPNTLEQVMMKDLDSGSWLDLRHDSESVVVELWDDLLDDLLEEMIFDLWL</sequence>
<feature type="region of interest" description="Disordered" evidence="1">
    <location>
        <begin position="140"/>
        <end position="169"/>
    </location>
</feature>
<protein>
    <recommendedName>
        <fullName evidence="6">DUF4378 domain-containing protein</fullName>
    </recommendedName>
</protein>
<dbReference type="PANTHER" id="PTHR47857">
    <property type="entry name" value="EXPRESSED PROTEIN-RELATED"/>
    <property type="match status" value="1"/>
</dbReference>
<comment type="caution">
    <text evidence="4">The sequence shown here is derived from an EMBL/GenBank/DDBJ whole genome shotgun (WGS) entry which is preliminary data.</text>
</comment>
<feature type="domain" description="DUF4378" evidence="3">
    <location>
        <begin position="713"/>
        <end position="858"/>
    </location>
</feature>
<dbReference type="InterPro" id="IPR025486">
    <property type="entry name" value="DUF4378"/>
</dbReference>
<reference evidence="4 5" key="1">
    <citation type="submission" date="2020-05" db="EMBL/GenBank/DDBJ databases">
        <title>WGS assembly of Panicum virgatum.</title>
        <authorList>
            <person name="Lovell J.T."/>
            <person name="Jenkins J."/>
            <person name="Shu S."/>
            <person name="Juenger T.E."/>
            <person name="Schmutz J."/>
        </authorList>
    </citation>
    <scope>NUCLEOTIDE SEQUENCE [LARGE SCALE GENOMIC DNA]</scope>
    <source>
        <strain evidence="5">cv. AP13</strain>
    </source>
</reference>